<protein>
    <recommendedName>
        <fullName evidence="4">DUF2398 family protein</fullName>
    </recommendedName>
</protein>
<evidence type="ECO:0000313" key="2">
    <source>
        <dbReference type="EMBL" id="MBP2388577.1"/>
    </source>
</evidence>
<evidence type="ECO:0000313" key="3">
    <source>
        <dbReference type="Proteomes" id="UP001296993"/>
    </source>
</evidence>
<keyword evidence="3" id="KW-1185">Reference proteome</keyword>
<name>A0ABS4XJD7_9MICC</name>
<dbReference type="Proteomes" id="UP001296993">
    <property type="component" value="Unassembled WGS sequence"/>
</dbReference>
<comment type="caution">
    <text evidence="2">The sequence shown here is derived from an EMBL/GenBank/DDBJ whole genome shotgun (WGS) entry which is preliminary data.</text>
</comment>
<accession>A0ABS4XJD7</accession>
<dbReference type="RefSeq" id="WP_210002293.1">
    <property type="nucleotide sequence ID" value="NZ_BAAAJY010000004.1"/>
</dbReference>
<reference evidence="2 3" key="1">
    <citation type="submission" date="2021-03" db="EMBL/GenBank/DDBJ databases">
        <title>Sequencing the genomes of 1000 actinobacteria strains.</title>
        <authorList>
            <person name="Klenk H.-P."/>
        </authorList>
    </citation>
    <scope>NUCLEOTIDE SEQUENCE [LARGE SCALE GENOMIC DNA]</scope>
    <source>
        <strain evidence="2 3">DSM 15797</strain>
    </source>
</reference>
<sequence length="391" mass="41879">MSKSKSKSPAAKSRSGHPARRTSDGASVFEQPVRNAMARYAAQLRAFFNERHTAADTEAGIEGLVTLLTVHSRLRNQISVTELEHDALAIQFGDLRAIGEDVAIACASILKEFVLFLAETGLWSGTVEEFKAVFELISAQSGESPIVVPELDEATADEKWSKLPMVATARQLLAWVGEGRAVQPNGLLLESELVSAAAAIGIDAVFDADARPESFRWVPEAGTAVGSLAHIPKLGAYWDALLRAGMLTKQDDKAVPTPVVAEALAADSGFSARGIKDIIAEGIYAHVLLNAIGPENDHTITQMAAALLSKAGSNNPPRTDVAFQVPTVDDLEPEQAHLQPLFEKTIPGAEAILRALESEGMVRIGKHLRVPRVLRAPLERALTRVAEEVLG</sequence>
<dbReference type="EMBL" id="JAGIOF010000004">
    <property type="protein sequence ID" value="MBP2388577.1"/>
    <property type="molecule type" value="Genomic_DNA"/>
</dbReference>
<evidence type="ECO:0008006" key="4">
    <source>
        <dbReference type="Google" id="ProtNLM"/>
    </source>
</evidence>
<proteinExistence type="predicted"/>
<feature type="region of interest" description="Disordered" evidence="1">
    <location>
        <begin position="1"/>
        <end position="28"/>
    </location>
</feature>
<organism evidence="2 3">
    <name type="scientific">Paeniglutamicibacter kerguelensis</name>
    <dbReference type="NCBI Taxonomy" id="254788"/>
    <lineage>
        <taxon>Bacteria</taxon>
        <taxon>Bacillati</taxon>
        <taxon>Actinomycetota</taxon>
        <taxon>Actinomycetes</taxon>
        <taxon>Micrococcales</taxon>
        <taxon>Micrococcaceae</taxon>
        <taxon>Paeniglutamicibacter</taxon>
    </lineage>
</organism>
<evidence type="ECO:0000256" key="1">
    <source>
        <dbReference type="SAM" id="MobiDB-lite"/>
    </source>
</evidence>
<gene>
    <name evidence="2" type="ORF">JOF47_004150</name>
</gene>